<organism evidence="2 3">
    <name type="scientific">Amedibacillus dolichus</name>
    <dbReference type="NCBI Taxonomy" id="31971"/>
    <lineage>
        <taxon>Bacteria</taxon>
        <taxon>Bacillati</taxon>
        <taxon>Bacillota</taxon>
        <taxon>Erysipelotrichia</taxon>
        <taxon>Erysipelotrichales</taxon>
        <taxon>Erysipelotrichaceae</taxon>
        <taxon>Amedibacillus</taxon>
    </lineage>
</organism>
<accession>A0ABT7UAZ9</accession>
<comment type="caution">
    <text evidence="2">The sequence shown here is derived from an EMBL/GenBank/DDBJ whole genome shotgun (WGS) entry which is preliminary data.</text>
</comment>
<evidence type="ECO:0000313" key="3">
    <source>
        <dbReference type="Proteomes" id="UP001529340"/>
    </source>
</evidence>
<evidence type="ECO:0000256" key="1">
    <source>
        <dbReference type="ARBA" id="ARBA00001947"/>
    </source>
</evidence>
<dbReference type="CDD" id="cd00947">
    <property type="entry name" value="TBP_aldolase_IIB"/>
    <property type="match status" value="1"/>
</dbReference>
<dbReference type="InterPro" id="IPR050246">
    <property type="entry name" value="Class_II_FBP_aldolase"/>
</dbReference>
<dbReference type="InterPro" id="IPR013785">
    <property type="entry name" value="Aldolase_TIM"/>
</dbReference>
<dbReference type="Gene3D" id="3.20.20.70">
    <property type="entry name" value="Aldolase class I"/>
    <property type="match status" value="1"/>
</dbReference>
<dbReference type="RefSeq" id="WP_289607261.1">
    <property type="nucleotide sequence ID" value="NZ_JAUDCG010000012.1"/>
</dbReference>
<dbReference type="EMBL" id="JAUDCG010000012">
    <property type="protein sequence ID" value="MDM8156797.1"/>
    <property type="molecule type" value="Genomic_DNA"/>
</dbReference>
<keyword evidence="3" id="KW-1185">Reference proteome</keyword>
<dbReference type="Proteomes" id="UP001529340">
    <property type="component" value="Unassembled WGS sequence"/>
</dbReference>
<dbReference type="PIRSF" id="PIRSF001359">
    <property type="entry name" value="F_bP_aldolase_II"/>
    <property type="match status" value="1"/>
</dbReference>
<comment type="cofactor">
    <cofactor evidence="1">
        <name>Zn(2+)</name>
        <dbReference type="ChEBI" id="CHEBI:29105"/>
    </cofactor>
</comment>
<dbReference type="PANTHER" id="PTHR30304:SF0">
    <property type="entry name" value="D-TAGATOSE-1,6-BISPHOSPHATE ALDOLASE SUBUNIT GATY-RELATED"/>
    <property type="match status" value="1"/>
</dbReference>
<dbReference type="SUPFAM" id="SSF51569">
    <property type="entry name" value="Aldolase"/>
    <property type="match status" value="1"/>
</dbReference>
<sequence>MLVPMKDILLHAQKEGYAVVAANCNNEDTVRACIEAAEEQRSAIILNIGYGANSMQYDHRLGRLVGEHFEEVPKLMVFFGRICEKLAEDASIPVAINLDHGASFEHAIWAIRAGYTSIMIDRSMLPFEQNIAEVKELVKIAHAVNVSVEAELGHVGWGAQYEKDGTSHLTDPTEARQYVAQTGCDALAVAIGSAHGEYSGTPYIDFDRLKEIRNNVTVPLVLHGGSGTGKENLRRAAKEGICKVNIGTDLYKAGAKAWNDANCTFAGNGYQMIKEGYKRCLISYMEILGSCNRY</sequence>
<gene>
    <name evidence="2" type="ORF">QUV96_03985</name>
</gene>
<dbReference type="Pfam" id="PF01116">
    <property type="entry name" value="F_bP_aldolase"/>
    <property type="match status" value="1"/>
</dbReference>
<name>A0ABT7UAZ9_9FIRM</name>
<evidence type="ECO:0000313" key="2">
    <source>
        <dbReference type="EMBL" id="MDM8156797.1"/>
    </source>
</evidence>
<proteinExistence type="predicted"/>
<reference evidence="2" key="2">
    <citation type="submission" date="2023-06" db="EMBL/GenBank/DDBJ databases">
        <authorList>
            <person name="Zeman M."/>
            <person name="Kubasova T."/>
            <person name="Jahodarova E."/>
            <person name="Nykrynova M."/>
            <person name="Rychlik I."/>
        </authorList>
    </citation>
    <scope>NUCLEOTIDE SEQUENCE</scope>
    <source>
        <strain evidence="2">ET39</strain>
    </source>
</reference>
<reference evidence="2" key="1">
    <citation type="submission" date="2023-06" db="EMBL/GenBank/DDBJ databases">
        <title>Identification and characterization of horizontal gene transfer across gut microbiota members of farm animals based on homology search.</title>
        <authorList>
            <person name="Schwarzerova J."/>
            <person name="Nykrynova M."/>
            <person name="Jureckova K."/>
            <person name="Cejkova D."/>
            <person name="Rychlik I."/>
        </authorList>
    </citation>
    <scope>NUCLEOTIDE SEQUENCE</scope>
    <source>
        <strain evidence="2">ET39</strain>
    </source>
</reference>
<dbReference type="InterPro" id="IPR000771">
    <property type="entry name" value="FBA_II"/>
</dbReference>
<dbReference type="PANTHER" id="PTHR30304">
    <property type="entry name" value="D-TAGATOSE-1,6-BISPHOSPHATE ALDOLASE"/>
    <property type="match status" value="1"/>
</dbReference>
<dbReference type="NCBIfam" id="TIGR00167">
    <property type="entry name" value="cbbA"/>
    <property type="match status" value="1"/>
</dbReference>
<protein>
    <submittedName>
        <fullName evidence="2">Class II fructose-bisphosphate aldolase</fullName>
    </submittedName>
</protein>